<keyword evidence="2" id="KW-1185">Reference proteome</keyword>
<accession>Q16AW2</accession>
<sequence>MNNITLPPAPGDRQAGAQRWVSCVRRSVAILMKFCYR</sequence>
<dbReference type="KEGG" id="rde:RD1_1233"/>
<name>Q16AW2_ROSDO</name>
<dbReference type="EMBL" id="CP000362">
    <property type="protein sequence ID" value="ABG30881.1"/>
    <property type="molecule type" value="Genomic_DNA"/>
</dbReference>
<dbReference type="Proteomes" id="UP000007029">
    <property type="component" value="Chromosome"/>
</dbReference>
<proteinExistence type="predicted"/>
<reference evidence="1 2" key="1">
    <citation type="journal article" date="2007" name="J. Bacteriol.">
        <title>The complete genome sequence of Roseobacter denitrificans reveals a mixotrophic rather than photosynthetic metabolism.</title>
        <authorList>
            <person name="Swingley W.D."/>
            <person name="Sadekar S."/>
            <person name="Mastrian S.D."/>
            <person name="Matthies H.J."/>
            <person name="Hao J."/>
            <person name="Ramos H."/>
            <person name="Acharya C.R."/>
            <person name="Conrad A.L."/>
            <person name="Taylor H.L."/>
            <person name="Dejesa L.C."/>
            <person name="Shah M.K."/>
            <person name="O'huallachain M.E."/>
            <person name="Lince M.T."/>
            <person name="Blankenship R.E."/>
            <person name="Beatty J.T."/>
            <person name="Touchman J.W."/>
        </authorList>
    </citation>
    <scope>NUCLEOTIDE SEQUENCE [LARGE SCALE GENOMIC DNA]</scope>
    <source>
        <strain evidence="2">ATCC 33942 / OCh 114</strain>
    </source>
</reference>
<gene>
    <name evidence="1" type="ordered locus">RD1_1233</name>
</gene>
<dbReference type="STRING" id="375451.RD1_1233"/>
<evidence type="ECO:0000313" key="1">
    <source>
        <dbReference type="EMBL" id="ABG30881.1"/>
    </source>
</evidence>
<dbReference type="AlphaFoldDB" id="Q16AW2"/>
<protein>
    <submittedName>
        <fullName evidence="1">Uncharacterized protein</fullName>
    </submittedName>
</protein>
<organism evidence="1 2">
    <name type="scientific">Roseobacter denitrificans (strain ATCC 33942 / OCh 114)</name>
    <name type="common">Erythrobacter sp. (strain OCh 114)</name>
    <name type="synonym">Roseobacter denitrificans</name>
    <dbReference type="NCBI Taxonomy" id="375451"/>
    <lineage>
        <taxon>Bacteria</taxon>
        <taxon>Pseudomonadati</taxon>
        <taxon>Pseudomonadota</taxon>
        <taxon>Alphaproteobacteria</taxon>
        <taxon>Rhodobacterales</taxon>
        <taxon>Roseobacteraceae</taxon>
        <taxon>Roseobacter</taxon>
    </lineage>
</organism>
<dbReference type="HOGENOM" id="CLU_3348093_0_0_5"/>
<evidence type="ECO:0000313" key="2">
    <source>
        <dbReference type="Proteomes" id="UP000007029"/>
    </source>
</evidence>